<proteinExistence type="predicted"/>
<dbReference type="HOGENOM" id="CLU_282844_0_0_1"/>
<sequence length="1103" mass="124552">MGAKSRADRLGQRGHEVGKHHARHEKRGLGNGSVPTNLRSILQPLMPKAGMLYPFANTFMRTATQEQSNWPLCQLSRGPSLRYGPVKSFLITGTSDLHLHNAISLMLQKKERDYNEKAAAMQMRQRQRFIQQQGWLGNIPMTVSYVAVDLLAQQHRLAVPAMPSSRGLMPEPLRPCTGSFIQQYALPCRHMIFKKLDDGEALSKEDVHPRWWLAKPLDIDEPLLRLRDPDVVQSLRGRPRLPNNEKMTVPSSLRADDGQDESQQQETAQSTQQQRRRQPKQTSQSHRRKPCPPGPGEKPIPTIKERCVLNNMSSSSDPADQDTPRAPRLPLPAQLEQASSSLSELTISSNHGNDDGSDHDSSDDQASSETVPDEELPDDIVQSTSTEWQRLRNRSRRAVSRGQESPMAYNLETFIIKWAQSRKGATLLGTALKDPRVKDALESAGIYIADSRADATDVFRSSTIRKEMKSLLKTEPFGDFKPYAGQSDDAIWQSVPHKNLPTVDVDDNYSSKICLLSSLLMRGFARNNSTFLRKVLGLYMLANGTPRRVIDTFSMMGLISSYTVLNEPLSDMAEQAKKNLKKAAHDPNGVVVYDNFNFKSNVRDLVGGKQAQIINLTTASLVANPELSGPLKQSSMDLTQRFTRKMVIDYLLPRRKSFDRASKWLMAYAFVKIFGQADETPPSMPAVKKAGYKESPCLQIGAIFEDEGTLARVYRLHEELWLRRLEFDDYDERLTLVYGDNKTTSFIRRIQQQQLEASQLWERKRWMLPVPALFHIENIKYHQVLPLLMHGYTARIVAMVIDILVEEDKVLELVDSDDLTVDKVKRVLQELDRGRLRQILRDIWNTCFTYAGWTGRYDDCDDSNDDSEIDVGFRSHCRLLQCIEILLILHEAVRQGDYGLIKDIIPMLPILFWGGRGTNYGPEMLYFAWLLHPNVSKDEVTRNAILKGGLVRCTTAGSSYKAIDLMQEHIHAGYAHDIKANRNSTHDIEATFSRLAVNGPYLATIRRSVESVFGRHQKGTHAPGDPATDIISYACKLYKDGMPRRAHGSHRDAWDAPDIWDKGQQNLLKKLDDFNDVVPEPKDAADQRSLPGVGSGADEGEID</sequence>
<dbReference type="GeneID" id="4390261"/>
<feature type="compositionally biased region" description="Low complexity" evidence="1">
    <location>
        <begin position="335"/>
        <end position="351"/>
    </location>
</feature>
<dbReference type="Proteomes" id="UP000001056">
    <property type="component" value="Unassembled WGS sequence"/>
</dbReference>
<protein>
    <recommendedName>
        <fullName evidence="2">DUF6589 domain-containing protein</fullName>
    </recommendedName>
</protein>
<name>Q2H5K5_CHAGB</name>
<evidence type="ECO:0000256" key="1">
    <source>
        <dbReference type="SAM" id="MobiDB-lite"/>
    </source>
</evidence>
<feature type="domain" description="DUF6589" evidence="2">
    <location>
        <begin position="778"/>
        <end position="1021"/>
    </location>
</feature>
<reference evidence="4" key="1">
    <citation type="journal article" date="2015" name="Genome Announc.">
        <title>Draft genome sequence of the cellulolytic fungus Chaetomium globosum.</title>
        <authorList>
            <person name="Cuomo C.A."/>
            <person name="Untereiner W.A."/>
            <person name="Ma L.-J."/>
            <person name="Grabherr M."/>
            <person name="Birren B.W."/>
        </authorList>
    </citation>
    <scope>NUCLEOTIDE SEQUENCE [LARGE SCALE GENOMIC DNA]</scope>
    <source>
        <strain evidence="4">ATCC 6205 / CBS 148.51 / DSM 1962 / NBRC 6347 / NRRL 1970</strain>
    </source>
</reference>
<dbReference type="VEuPathDB" id="FungiDB:CHGG_06060"/>
<organism evidence="3 4">
    <name type="scientific">Chaetomium globosum (strain ATCC 6205 / CBS 148.51 / DSM 1962 / NBRC 6347 / NRRL 1970)</name>
    <name type="common">Soil fungus</name>
    <dbReference type="NCBI Taxonomy" id="306901"/>
    <lineage>
        <taxon>Eukaryota</taxon>
        <taxon>Fungi</taxon>
        <taxon>Dikarya</taxon>
        <taxon>Ascomycota</taxon>
        <taxon>Pezizomycotina</taxon>
        <taxon>Sordariomycetes</taxon>
        <taxon>Sordariomycetidae</taxon>
        <taxon>Sordariales</taxon>
        <taxon>Chaetomiaceae</taxon>
        <taxon>Chaetomium</taxon>
    </lineage>
</organism>
<evidence type="ECO:0000259" key="2">
    <source>
        <dbReference type="Pfam" id="PF20231"/>
    </source>
</evidence>
<feature type="compositionally biased region" description="Low complexity" evidence="1">
    <location>
        <begin position="262"/>
        <end position="273"/>
    </location>
</feature>
<feature type="compositionally biased region" description="Basic and acidic residues" evidence="1">
    <location>
        <begin position="1073"/>
        <end position="1086"/>
    </location>
</feature>
<feature type="region of interest" description="Disordered" evidence="1">
    <location>
        <begin position="1"/>
        <end position="36"/>
    </location>
</feature>
<dbReference type="AlphaFoldDB" id="Q2H5K5"/>
<evidence type="ECO:0000313" key="4">
    <source>
        <dbReference type="Proteomes" id="UP000001056"/>
    </source>
</evidence>
<dbReference type="RefSeq" id="XP_001222155.1">
    <property type="nucleotide sequence ID" value="XM_001222154.1"/>
</dbReference>
<gene>
    <name evidence="3" type="ORF">CHGG_06060</name>
</gene>
<feature type="compositionally biased region" description="Basic and acidic residues" evidence="1">
    <location>
        <begin position="352"/>
        <end position="362"/>
    </location>
</feature>
<evidence type="ECO:0000313" key="3">
    <source>
        <dbReference type="EMBL" id="EAQ89441.1"/>
    </source>
</evidence>
<dbReference type="InterPro" id="IPR046496">
    <property type="entry name" value="DUF6589"/>
</dbReference>
<feature type="region of interest" description="Disordered" evidence="1">
    <location>
        <begin position="235"/>
        <end position="302"/>
    </location>
</feature>
<dbReference type="eggNOG" id="ENOG502RS68">
    <property type="taxonomic scope" value="Eukaryota"/>
</dbReference>
<feature type="region of interest" description="Disordered" evidence="1">
    <location>
        <begin position="1073"/>
        <end position="1103"/>
    </location>
</feature>
<feature type="region of interest" description="Disordered" evidence="1">
    <location>
        <begin position="335"/>
        <end position="388"/>
    </location>
</feature>
<feature type="domain" description="DUF6589" evidence="2">
    <location>
        <begin position="670"/>
        <end position="777"/>
    </location>
</feature>
<accession>Q2H5K5</accession>
<feature type="compositionally biased region" description="Basic and acidic residues" evidence="1">
    <location>
        <begin position="1"/>
        <end position="19"/>
    </location>
</feature>
<dbReference type="InParanoid" id="Q2H5K5"/>
<dbReference type="EMBL" id="CH408031">
    <property type="protein sequence ID" value="EAQ89441.1"/>
    <property type="molecule type" value="Genomic_DNA"/>
</dbReference>
<dbReference type="OrthoDB" id="4774349at2759"/>
<feature type="compositionally biased region" description="Basic residues" evidence="1">
    <location>
        <begin position="274"/>
        <end position="290"/>
    </location>
</feature>
<dbReference type="Pfam" id="PF20231">
    <property type="entry name" value="DUF6589"/>
    <property type="match status" value="2"/>
</dbReference>
<keyword evidence="4" id="KW-1185">Reference proteome</keyword>